<dbReference type="Proteomes" id="UP000828048">
    <property type="component" value="Chromosome 7"/>
</dbReference>
<proteinExistence type="predicted"/>
<evidence type="ECO:0000313" key="2">
    <source>
        <dbReference type="Proteomes" id="UP000828048"/>
    </source>
</evidence>
<comment type="caution">
    <text evidence="1">The sequence shown here is derived from an EMBL/GenBank/DDBJ whole genome shotgun (WGS) entry which is preliminary data.</text>
</comment>
<organism evidence="1 2">
    <name type="scientific">Vaccinium darrowii</name>
    <dbReference type="NCBI Taxonomy" id="229202"/>
    <lineage>
        <taxon>Eukaryota</taxon>
        <taxon>Viridiplantae</taxon>
        <taxon>Streptophyta</taxon>
        <taxon>Embryophyta</taxon>
        <taxon>Tracheophyta</taxon>
        <taxon>Spermatophyta</taxon>
        <taxon>Magnoliopsida</taxon>
        <taxon>eudicotyledons</taxon>
        <taxon>Gunneridae</taxon>
        <taxon>Pentapetalae</taxon>
        <taxon>asterids</taxon>
        <taxon>Ericales</taxon>
        <taxon>Ericaceae</taxon>
        <taxon>Vaccinioideae</taxon>
        <taxon>Vaccinieae</taxon>
        <taxon>Vaccinium</taxon>
    </lineage>
</organism>
<dbReference type="EMBL" id="CM037157">
    <property type="protein sequence ID" value="KAH7849289.1"/>
    <property type="molecule type" value="Genomic_DNA"/>
</dbReference>
<evidence type="ECO:0000313" key="1">
    <source>
        <dbReference type="EMBL" id="KAH7849289.1"/>
    </source>
</evidence>
<gene>
    <name evidence="1" type="ORF">Vadar_015718</name>
</gene>
<keyword evidence="2" id="KW-1185">Reference proteome</keyword>
<name>A0ACB7Y8J9_9ERIC</name>
<protein>
    <submittedName>
        <fullName evidence="1">Uncharacterized protein</fullName>
    </submittedName>
</protein>
<sequence length="140" mass="14984">MLALLGYLCPRNQSILVPSSNLIVLAAGNSLRRKNIVRTWNIIRSGNLVAPSLLLEAARALEMLNFTPLNGKPIRIMYSHCNPSVRKRGAGNIFIKTANPEMTVHMGPRAACILSAAGSVATTDICPPGYLGSGVLRCEA</sequence>
<reference evidence="1 2" key="1">
    <citation type="journal article" date="2021" name="Hortic Res">
        <title>High-quality reference genome and annotation aids understanding of berry development for evergreen blueberry (Vaccinium darrowii).</title>
        <authorList>
            <person name="Yu J."/>
            <person name="Hulse-Kemp A.M."/>
            <person name="Babiker E."/>
            <person name="Staton M."/>
        </authorList>
    </citation>
    <scope>NUCLEOTIDE SEQUENCE [LARGE SCALE GENOMIC DNA]</scope>
    <source>
        <strain evidence="2">cv. NJ 8807/NJ 8810</strain>
        <tissue evidence="1">Young leaf</tissue>
    </source>
</reference>
<accession>A0ACB7Y8J9</accession>